<name>A0A8D2ASC0_SCIVU</name>
<dbReference type="Ensembl" id="ENSSVLT00005005494.1">
    <property type="protein sequence ID" value="ENSSVLP00005004981.1"/>
    <property type="gene ID" value="ENSSVLG00005003976.1"/>
</dbReference>
<evidence type="ECO:0000256" key="3">
    <source>
        <dbReference type="SAM" id="MobiDB-lite"/>
    </source>
</evidence>
<reference evidence="5" key="1">
    <citation type="submission" date="2020-06" db="EMBL/GenBank/DDBJ databases">
        <authorList>
            <consortium name="Wellcome Sanger Institute Data Sharing"/>
        </authorList>
    </citation>
    <scope>NUCLEOTIDE SEQUENCE [LARGE SCALE GENOMIC DNA]</scope>
</reference>
<feature type="compositionally biased region" description="Basic residues" evidence="3">
    <location>
        <begin position="122"/>
        <end position="139"/>
    </location>
</feature>
<accession>A0A8D2ASC0</accession>
<feature type="compositionally biased region" description="Basic and acidic residues" evidence="3">
    <location>
        <begin position="25"/>
        <end position="40"/>
    </location>
</feature>
<organism evidence="5 6">
    <name type="scientific">Sciurus vulgaris</name>
    <name type="common">Eurasian red squirrel</name>
    <dbReference type="NCBI Taxonomy" id="55149"/>
    <lineage>
        <taxon>Eukaryota</taxon>
        <taxon>Metazoa</taxon>
        <taxon>Chordata</taxon>
        <taxon>Craniata</taxon>
        <taxon>Vertebrata</taxon>
        <taxon>Euteleostomi</taxon>
        <taxon>Mammalia</taxon>
        <taxon>Eutheria</taxon>
        <taxon>Euarchontoglires</taxon>
        <taxon>Glires</taxon>
        <taxon>Rodentia</taxon>
        <taxon>Sciuromorpha</taxon>
        <taxon>Sciuridae</taxon>
        <taxon>Sciurinae</taxon>
        <taxon>Sciurini</taxon>
        <taxon>Sciurus</taxon>
    </lineage>
</organism>
<protein>
    <recommendedName>
        <fullName evidence="4">Period circadian-like C-terminal domain-containing protein</fullName>
    </recommendedName>
</protein>
<dbReference type="InterPro" id="IPR022728">
    <property type="entry name" value="Period_circadian-like_C"/>
</dbReference>
<evidence type="ECO:0000259" key="4">
    <source>
        <dbReference type="Pfam" id="PF12114"/>
    </source>
</evidence>
<feature type="compositionally biased region" description="Low complexity" evidence="3">
    <location>
        <begin position="298"/>
        <end position="317"/>
    </location>
</feature>
<feature type="region of interest" description="Disordered" evidence="3">
    <location>
        <begin position="105"/>
        <end position="158"/>
    </location>
</feature>
<comment type="subcellular location">
    <subcellularLocation>
        <location evidence="1">Nucleus</location>
    </subcellularLocation>
</comment>
<dbReference type="GO" id="GO:0000122">
    <property type="term" value="P:negative regulation of transcription by RNA polymerase II"/>
    <property type="evidence" value="ECO:0007669"/>
    <property type="project" value="TreeGrafter"/>
</dbReference>
<evidence type="ECO:0000256" key="1">
    <source>
        <dbReference type="ARBA" id="ARBA00004123"/>
    </source>
</evidence>
<dbReference type="GO" id="GO:0043153">
    <property type="term" value="P:entrainment of circadian clock by photoperiod"/>
    <property type="evidence" value="ECO:0007669"/>
    <property type="project" value="TreeGrafter"/>
</dbReference>
<dbReference type="Proteomes" id="UP000694564">
    <property type="component" value="Chromosome 1"/>
</dbReference>
<keyword evidence="2" id="KW-0539">Nucleus</keyword>
<feature type="region of interest" description="Disordered" evidence="3">
    <location>
        <begin position="237"/>
        <end position="276"/>
    </location>
</feature>
<dbReference type="GO" id="GO:0005634">
    <property type="term" value="C:nucleus"/>
    <property type="evidence" value="ECO:0007669"/>
    <property type="project" value="UniProtKB-SubCell"/>
</dbReference>
<evidence type="ECO:0000256" key="2">
    <source>
        <dbReference type="ARBA" id="ARBA00023242"/>
    </source>
</evidence>
<reference evidence="5" key="2">
    <citation type="submission" date="2025-08" db="UniProtKB">
        <authorList>
            <consortium name="Ensembl"/>
        </authorList>
    </citation>
    <scope>IDENTIFICATION</scope>
</reference>
<keyword evidence="6" id="KW-1185">Reference proteome</keyword>
<dbReference type="GO" id="GO:0001222">
    <property type="term" value="F:transcription corepressor binding"/>
    <property type="evidence" value="ECO:0007669"/>
    <property type="project" value="TreeGrafter"/>
</dbReference>
<evidence type="ECO:0000313" key="6">
    <source>
        <dbReference type="Proteomes" id="UP000694564"/>
    </source>
</evidence>
<dbReference type="GeneTree" id="ENSGT00940000160817"/>
<proteinExistence type="predicted"/>
<sequence length="456" mass="49808">MWSYHVPALKRKCASCTDTPSSAPEEEKRAPQADDPHTLPEDATLGREPWSLNTQPAPFTAEELRHVGLTAAALSAHTRREEQDYVDRFRERILASPYSCCLQRESRSKARDSSVQGDSTSRHTRSAGCRKRKHKRKKLPVPLDSSSSSDDFGSQGPLQDASYPLPAFPLPAWGAAPECLPRMPVYGGLQHLPALPSSHMDTLTFFLHDPPICSLWSPSFSPYLLLGATDSSEIPPSVSAMAPNLEPPSFISSSRTEEENWERQKEGHPFIGSRSSSPLQLDLLQEEAPPFTEALDVSDTGSLASGSSSAASDLSTAPPHKATPSGAGSSGSCIYFTSSVDSSEVSENGQQSQEIQEKNAFPSLAEDPIWKMIAQTPECVLMTYQVPERVTEVVLKEDLEKLESLRLQQPHFSPGQKEELSKVHSWIQSQTVPRGVHVQVSPVACSELSTLVLCGH</sequence>
<dbReference type="GO" id="GO:0005737">
    <property type="term" value="C:cytoplasm"/>
    <property type="evidence" value="ECO:0007669"/>
    <property type="project" value="TreeGrafter"/>
</dbReference>
<dbReference type="PANTHER" id="PTHR11269:SF13">
    <property type="entry name" value="PERIOD CIRCADIAN PROTEIN HOMOLOG 3"/>
    <property type="match status" value="1"/>
</dbReference>
<feature type="region of interest" description="Disordered" evidence="3">
    <location>
        <begin position="14"/>
        <end position="54"/>
    </location>
</feature>
<dbReference type="AlphaFoldDB" id="A0A8D2ASC0"/>
<evidence type="ECO:0000313" key="5">
    <source>
        <dbReference type="Ensembl" id="ENSSVLP00005004981.1"/>
    </source>
</evidence>
<feature type="domain" description="Period circadian-like C-terminal" evidence="4">
    <location>
        <begin position="297"/>
        <end position="439"/>
    </location>
</feature>
<feature type="region of interest" description="Disordered" evidence="3">
    <location>
        <begin position="296"/>
        <end position="329"/>
    </location>
</feature>
<dbReference type="Pfam" id="PF12114">
    <property type="entry name" value="Period_C"/>
    <property type="match status" value="1"/>
</dbReference>
<reference evidence="5" key="3">
    <citation type="submission" date="2025-09" db="UniProtKB">
        <authorList>
            <consortium name="Ensembl"/>
        </authorList>
    </citation>
    <scope>IDENTIFICATION</scope>
</reference>
<dbReference type="GO" id="GO:0032922">
    <property type="term" value="P:circadian regulation of gene expression"/>
    <property type="evidence" value="ECO:0007669"/>
    <property type="project" value="TreeGrafter"/>
</dbReference>
<dbReference type="PANTHER" id="PTHR11269">
    <property type="entry name" value="PERIOD CIRCADIAN PROTEIN"/>
    <property type="match status" value="1"/>
</dbReference>
<dbReference type="GO" id="GO:0000976">
    <property type="term" value="F:transcription cis-regulatory region binding"/>
    <property type="evidence" value="ECO:0007669"/>
    <property type="project" value="TreeGrafter"/>
</dbReference>
<feature type="compositionally biased region" description="Basic and acidic residues" evidence="3">
    <location>
        <begin position="255"/>
        <end position="268"/>
    </location>
</feature>
<dbReference type="InterPro" id="IPR050760">
    <property type="entry name" value="Period_circadian_regulator"/>
</dbReference>